<keyword evidence="1" id="KW-0812">Transmembrane</keyword>
<feature type="transmembrane region" description="Helical" evidence="1">
    <location>
        <begin position="12"/>
        <end position="33"/>
    </location>
</feature>
<proteinExistence type="predicted"/>
<sequence length="332" mass="38661">MEKSKDKNLNILGIILSIIIIGIAVFFASYYFFMHKSLKTYRDNLNIQIKNINDINVSVKKFIDLTDLNTKQLINTMQKNISSLQSNLYNIRNLNPTEKYSDDHKNLINGVENNILIYKQVISTVKNKESLNLNSFLDTLEKYKSDTINYYSSVSIKKVKIKLPNETINFLIDFKKHIQKLMKTNVDNEISKKQTTNFIDYLNDIMIKFNNFKTDYIGNIKQRLTSTGYSSLLNDIAENESALSALKANLSILTIPKTGTPTYEAFTKTLESYHSYIENLKYNLNTEQLTYSSDVIKKDSINKLYESSREDFENVEKNYRKFLDLFNKYKNS</sequence>
<protein>
    <submittedName>
        <fullName evidence="2">Uncharacterized protein</fullName>
    </submittedName>
</protein>
<name>A0A0A0IJZ4_CLOBO</name>
<comment type="caution">
    <text evidence="2">The sequence shown here is derived from an EMBL/GenBank/DDBJ whole genome shotgun (WGS) entry which is preliminary data.</text>
</comment>
<evidence type="ECO:0000313" key="3">
    <source>
        <dbReference type="Proteomes" id="UP000030014"/>
    </source>
</evidence>
<dbReference type="AlphaFoldDB" id="A0A0A0IJZ4"/>
<gene>
    <name evidence="2" type="ORF">Z955_02210</name>
</gene>
<evidence type="ECO:0000256" key="1">
    <source>
        <dbReference type="SAM" id="Phobius"/>
    </source>
</evidence>
<dbReference type="RefSeq" id="WP_039259052.1">
    <property type="nucleotide sequence ID" value="NZ_JDRY01000012.1"/>
</dbReference>
<keyword evidence="1" id="KW-0472">Membrane</keyword>
<dbReference type="Proteomes" id="UP000030014">
    <property type="component" value="Unassembled WGS sequence"/>
</dbReference>
<evidence type="ECO:0000313" key="2">
    <source>
        <dbReference type="EMBL" id="KGN00939.1"/>
    </source>
</evidence>
<reference evidence="2 3" key="1">
    <citation type="submission" date="2014-01" db="EMBL/GenBank/DDBJ databases">
        <title>Plasmidome dynamics in the species complex Clostridium novyi sensu lato converts strains of independent lineages into distinctly different pathogens.</title>
        <authorList>
            <person name="Skarin H."/>
            <person name="Segerman B."/>
        </authorList>
    </citation>
    <scope>NUCLEOTIDE SEQUENCE [LARGE SCALE GENOMIC DNA]</scope>
    <source>
        <strain evidence="2 3">DC5</strain>
    </source>
</reference>
<dbReference type="EMBL" id="JDRY01000012">
    <property type="protein sequence ID" value="KGN00939.1"/>
    <property type="molecule type" value="Genomic_DNA"/>
</dbReference>
<accession>A0A0A0IJZ4</accession>
<organism evidence="2 3">
    <name type="scientific">Clostridium botulinum C/D str. DC5</name>
    <dbReference type="NCBI Taxonomy" id="1443128"/>
    <lineage>
        <taxon>Bacteria</taxon>
        <taxon>Bacillati</taxon>
        <taxon>Bacillota</taxon>
        <taxon>Clostridia</taxon>
        <taxon>Eubacteriales</taxon>
        <taxon>Clostridiaceae</taxon>
        <taxon>Clostridium</taxon>
    </lineage>
</organism>
<keyword evidence="1" id="KW-1133">Transmembrane helix</keyword>